<dbReference type="InterPro" id="IPR038765">
    <property type="entry name" value="Papain-like_cys_pep_sf"/>
</dbReference>
<evidence type="ECO:0000259" key="3">
    <source>
        <dbReference type="SMART" id="SM00460"/>
    </source>
</evidence>
<dbReference type="SMART" id="SM00460">
    <property type="entry name" value="TGc"/>
    <property type="match status" value="1"/>
</dbReference>
<evidence type="ECO:0000313" key="5">
    <source>
        <dbReference type="Proteomes" id="UP000196778"/>
    </source>
</evidence>
<keyword evidence="4" id="KW-0378">Hydrolase</keyword>
<feature type="transmembrane region" description="Helical" evidence="2">
    <location>
        <begin position="191"/>
        <end position="208"/>
    </location>
</feature>
<dbReference type="GO" id="GO:0006508">
    <property type="term" value="P:proteolysis"/>
    <property type="evidence" value="ECO:0007669"/>
    <property type="project" value="UniProtKB-KW"/>
</dbReference>
<feature type="region of interest" description="Disordered" evidence="1">
    <location>
        <begin position="579"/>
        <end position="626"/>
    </location>
</feature>
<dbReference type="OrthoDB" id="3651060at2"/>
<dbReference type="GO" id="GO:0008233">
    <property type="term" value="F:peptidase activity"/>
    <property type="evidence" value="ECO:0007669"/>
    <property type="project" value="UniProtKB-KW"/>
</dbReference>
<feature type="transmembrane region" description="Helical" evidence="2">
    <location>
        <begin position="166"/>
        <end position="184"/>
    </location>
</feature>
<feature type="transmembrane region" description="Helical" evidence="2">
    <location>
        <begin position="54"/>
        <end position="74"/>
    </location>
</feature>
<feature type="transmembrane region" description="Helical" evidence="2">
    <location>
        <begin position="254"/>
        <end position="275"/>
    </location>
</feature>
<protein>
    <submittedName>
        <fullName evidence="4">Transglutaminase-like enzymes, putative cysteine proteases</fullName>
    </submittedName>
</protein>
<feature type="compositionally biased region" description="Basic and acidic residues" evidence="1">
    <location>
        <begin position="584"/>
        <end position="596"/>
    </location>
</feature>
<feature type="transmembrane region" description="Helical" evidence="2">
    <location>
        <begin position="214"/>
        <end position="233"/>
    </location>
</feature>
<feature type="transmembrane region" description="Helical" evidence="2">
    <location>
        <begin position="106"/>
        <end position="125"/>
    </location>
</feature>
<evidence type="ECO:0000256" key="1">
    <source>
        <dbReference type="SAM" id="MobiDB-lite"/>
    </source>
</evidence>
<keyword evidence="2" id="KW-1133">Transmembrane helix</keyword>
<dbReference type="AlphaFoldDB" id="A0A1R4K3G7"/>
<dbReference type="Pfam" id="PF11992">
    <property type="entry name" value="TgpA_N"/>
    <property type="match status" value="1"/>
</dbReference>
<keyword evidence="5" id="KW-1185">Reference proteome</keyword>
<keyword evidence="2" id="KW-0472">Membrane</keyword>
<keyword evidence="2" id="KW-0812">Transmembrane</keyword>
<accession>A0A1R4K3G7</accession>
<dbReference type="InterPro" id="IPR021878">
    <property type="entry name" value="TgpA_N"/>
</dbReference>
<feature type="compositionally biased region" description="Basic and acidic residues" evidence="1">
    <location>
        <begin position="15"/>
        <end position="39"/>
    </location>
</feature>
<dbReference type="SUPFAM" id="SSF54001">
    <property type="entry name" value="Cysteine proteinases"/>
    <property type="match status" value="1"/>
</dbReference>
<evidence type="ECO:0000313" key="4">
    <source>
        <dbReference type="EMBL" id="SJN38563.1"/>
    </source>
</evidence>
<dbReference type="Gene3D" id="3.10.620.30">
    <property type="match status" value="1"/>
</dbReference>
<proteinExistence type="predicted"/>
<feature type="region of interest" description="Disordered" evidence="1">
    <location>
        <begin position="1"/>
        <end position="39"/>
    </location>
</feature>
<name>A0A1R4K3G7_9MICO</name>
<dbReference type="PANTHER" id="PTHR42736">
    <property type="entry name" value="PROTEIN-GLUTAMINE GAMMA-GLUTAMYLTRANSFERASE"/>
    <property type="match status" value="1"/>
</dbReference>
<sequence length="783" mass="83273">MSATDASTASRRARRAQELRERRERERAERRVSAESLRRGGADERRGLRTATPVRDVVAVLGLLLIVAVPLWPLYRHPHLVVTVAGALLIGTAAALLSVRRRLPWYATAVIVVAATIVAGPALAVPSETIAGVVPTVAGLARVGTGLVTGWADIVSVELPLGDYDAVLVPALVVLLAATTVGVTEALRGRRWPALLAALAVLVFGIAFGPRDAFLPVVVGMAAVVWAMLWSIVVRPRLEGVTAEHSRSLRAGQLRRAAVAAVFVLVCAVVGGGVVQAASPGDRSVLRTAFAPDFEPDRQDSPLQAYRASVTGPAAERSLVGVDGLPEGAMLRLSVLDDYNGVAFTIGDQRTSASTGSFARLPYLVDRAGETGTPVSVDVSVHADLGILLPTAGRVASITLPDGDDDGVYYNRELDSAVRTGGAGDGLDYTVTGLDPSPPLRSGLAALEPGDAEQGELVRIPEALVDAAARSWDATQSPGARLQSALDYLHAGYVSHSDEGEVFSRSGHSAGRLDLLATEEPMLGDAEQYAAAFAVLARELGYPSRVVLGLVDQDGDGELSGAELTAWVEVDTASDGWVAVDPNPEPREVPEEEKTISDAVAPPRTVIPPEPPTQQDAIAPRADDSDVEDRAEPPLWQLVLLAVWWWTWRVGLVLAVLTSPLWGVLLAEAIRRRVRRRRDRESLVAAGAWREVRDEIVDSGTTVPVTATRSETAAASGSERAALLAARVDRSVFGRGELSREEVDELWAQLPGVRAELGAGRSRWQRFLGRVSPRSLSSGWRRG</sequence>
<dbReference type="InterPro" id="IPR052901">
    <property type="entry name" value="Bact_TGase-like"/>
</dbReference>
<feature type="transmembrane region" description="Helical" evidence="2">
    <location>
        <begin position="643"/>
        <end position="670"/>
    </location>
</feature>
<dbReference type="PROSITE" id="PS00018">
    <property type="entry name" value="EF_HAND_1"/>
    <property type="match status" value="1"/>
</dbReference>
<keyword evidence="4" id="KW-0645">Protease</keyword>
<organism evidence="4 5">
    <name type="scientific">Mycetocola reblochoni REB411</name>
    <dbReference type="NCBI Taxonomy" id="1255698"/>
    <lineage>
        <taxon>Bacteria</taxon>
        <taxon>Bacillati</taxon>
        <taxon>Actinomycetota</taxon>
        <taxon>Actinomycetes</taxon>
        <taxon>Micrococcales</taxon>
        <taxon>Microbacteriaceae</taxon>
        <taxon>Mycetocola</taxon>
    </lineage>
</organism>
<feature type="domain" description="Transglutaminase-like" evidence="3">
    <location>
        <begin position="518"/>
        <end position="584"/>
    </location>
</feature>
<dbReference type="Pfam" id="PF01841">
    <property type="entry name" value="Transglut_core"/>
    <property type="match status" value="1"/>
</dbReference>
<dbReference type="PANTHER" id="PTHR42736:SF1">
    <property type="entry name" value="PROTEIN-GLUTAMINE GAMMA-GLUTAMYLTRANSFERASE"/>
    <property type="match status" value="1"/>
</dbReference>
<evidence type="ECO:0000256" key="2">
    <source>
        <dbReference type="SAM" id="Phobius"/>
    </source>
</evidence>
<feature type="transmembrane region" description="Helical" evidence="2">
    <location>
        <begin position="80"/>
        <end position="99"/>
    </location>
</feature>
<dbReference type="InterPro" id="IPR018247">
    <property type="entry name" value="EF_Hand_1_Ca_BS"/>
</dbReference>
<dbReference type="EMBL" id="FUKR01000061">
    <property type="protein sequence ID" value="SJN38563.1"/>
    <property type="molecule type" value="Genomic_DNA"/>
</dbReference>
<gene>
    <name evidence="4" type="ORF">FM119_11005</name>
</gene>
<dbReference type="RefSeq" id="WP_087138091.1">
    <property type="nucleotide sequence ID" value="NZ_FUKR01000061.1"/>
</dbReference>
<feature type="compositionally biased region" description="Low complexity" evidence="1">
    <location>
        <begin position="1"/>
        <end position="10"/>
    </location>
</feature>
<dbReference type="Proteomes" id="UP000196778">
    <property type="component" value="Unassembled WGS sequence"/>
</dbReference>
<dbReference type="InterPro" id="IPR002931">
    <property type="entry name" value="Transglutaminase-like"/>
</dbReference>
<reference evidence="5" key="1">
    <citation type="submission" date="2017-02" db="EMBL/GenBank/DDBJ databases">
        <authorList>
            <person name="Dridi B."/>
        </authorList>
    </citation>
    <scope>NUCLEOTIDE SEQUENCE [LARGE SCALE GENOMIC DNA]</scope>
    <source>
        <strain evidence="5">EB411</strain>
    </source>
</reference>